<dbReference type="InterPro" id="IPR001610">
    <property type="entry name" value="PAC"/>
</dbReference>
<dbReference type="Pfam" id="PF08447">
    <property type="entry name" value="PAS_3"/>
    <property type="match status" value="3"/>
</dbReference>
<evidence type="ECO:0000313" key="11">
    <source>
        <dbReference type="Proteomes" id="UP000005938"/>
    </source>
</evidence>
<evidence type="ECO:0000259" key="9">
    <source>
        <dbReference type="PROSITE" id="PS50113"/>
    </source>
</evidence>
<organism evidence="10 11">
    <name type="scientific">Imtechella halotolerans K1</name>
    <dbReference type="NCBI Taxonomy" id="946077"/>
    <lineage>
        <taxon>Bacteria</taxon>
        <taxon>Pseudomonadati</taxon>
        <taxon>Bacteroidota</taxon>
        <taxon>Flavobacteriia</taxon>
        <taxon>Flavobacteriales</taxon>
        <taxon>Flavobacteriaceae</taxon>
        <taxon>Imtechella</taxon>
    </lineage>
</organism>
<evidence type="ECO:0000256" key="2">
    <source>
        <dbReference type="ARBA" id="ARBA00012438"/>
    </source>
</evidence>
<dbReference type="STRING" id="946077.W5A_12701"/>
<dbReference type="CDD" id="cd00130">
    <property type="entry name" value="PAS"/>
    <property type="match status" value="4"/>
</dbReference>
<dbReference type="InterPro" id="IPR036890">
    <property type="entry name" value="HATPase_C_sf"/>
</dbReference>
<proteinExistence type="predicted"/>
<dbReference type="SUPFAM" id="SSF55874">
    <property type="entry name" value="ATPase domain of HSP90 chaperone/DNA topoisomerase II/histidine kinase"/>
    <property type="match status" value="1"/>
</dbReference>
<feature type="domain" description="PAS" evidence="8">
    <location>
        <begin position="293"/>
        <end position="363"/>
    </location>
</feature>
<dbReference type="SMART" id="SM00086">
    <property type="entry name" value="PAC"/>
    <property type="match status" value="4"/>
</dbReference>
<keyword evidence="3" id="KW-0597">Phosphoprotein</keyword>
<dbReference type="Gene3D" id="3.30.450.40">
    <property type="match status" value="2"/>
</dbReference>
<dbReference type="InterPro" id="IPR003018">
    <property type="entry name" value="GAF"/>
</dbReference>
<dbReference type="EMBL" id="AJJU01000037">
    <property type="protein sequence ID" value="EID72366.1"/>
    <property type="molecule type" value="Genomic_DNA"/>
</dbReference>
<feature type="domain" description="PAC" evidence="9">
    <location>
        <begin position="1034"/>
        <end position="1086"/>
    </location>
</feature>
<evidence type="ECO:0000259" key="8">
    <source>
        <dbReference type="PROSITE" id="PS50112"/>
    </source>
</evidence>
<dbReference type="PATRIC" id="fig|946077.3.peg.2569"/>
<dbReference type="InterPro" id="IPR013655">
    <property type="entry name" value="PAS_fold_3"/>
</dbReference>
<dbReference type="InterPro" id="IPR052162">
    <property type="entry name" value="Sensor_kinase/Photoreceptor"/>
</dbReference>
<dbReference type="eggNOG" id="COG4251">
    <property type="taxonomic scope" value="Bacteria"/>
</dbReference>
<dbReference type="InterPro" id="IPR005467">
    <property type="entry name" value="His_kinase_dom"/>
</dbReference>
<dbReference type="InterPro" id="IPR013767">
    <property type="entry name" value="PAS_fold"/>
</dbReference>
<dbReference type="SMART" id="SM00388">
    <property type="entry name" value="HisKA"/>
    <property type="match status" value="1"/>
</dbReference>
<gene>
    <name evidence="10" type="ORF">W5A_12701</name>
</gene>
<dbReference type="InterPro" id="IPR000014">
    <property type="entry name" value="PAS"/>
</dbReference>
<dbReference type="InterPro" id="IPR000700">
    <property type="entry name" value="PAS-assoc_C"/>
</dbReference>
<dbReference type="InterPro" id="IPR004358">
    <property type="entry name" value="Sig_transdc_His_kin-like_C"/>
</dbReference>
<dbReference type="PROSITE" id="PS50112">
    <property type="entry name" value="PAS"/>
    <property type="match status" value="3"/>
</dbReference>
<feature type="coiled-coil region" evidence="6">
    <location>
        <begin position="1077"/>
        <end position="1104"/>
    </location>
</feature>
<dbReference type="SUPFAM" id="SSF47384">
    <property type="entry name" value="Homodimeric domain of signal transducing histidine kinase"/>
    <property type="match status" value="1"/>
</dbReference>
<evidence type="ECO:0000256" key="5">
    <source>
        <dbReference type="ARBA" id="ARBA00022777"/>
    </source>
</evidence>
<evidence type="ECO:0000256" key="1">
    <source>
        <dbReference type="ARBA" id="ARBA00000085"/>
    </source>
</evidence>
<dbReference type="CDD" id="cd00082">
    <property type="entry name" value="HisKA"/>
    <property type="match status" value="1"/>
</dbReference>
<dbReference type="InterPro" id="IPR036097">
    <property type="entry name" value="HisK_dim/P_sf"/>
</dbReference>
<name>I0W7K0_9FLAO</name>
<dbReference type="NCBIfam" id="TIGR00229">
    <property type="entry name" value="sensory_box"/>
    <property type="match status" value="3"/>
</dbReference>
<keyword evidence="5 10" id="KW-0418">Kinase</keyword>
<feature type="domain" description="PAC" evidence="9">
    <location>
        <begin position="484"/>
        <end position="536"/>
    </location>
</feature>
<dbReference type="PANTHER" id="PTHR43304:SF1">
    <property type="entry name" value="PAC DOMAIN-CONTAINING PROTEIN"/>
    <property type="match status" value="1"/>
</dbReference>
<dbReference type="SUPFAM" id="SSF55781">
    <property type="entry name" value="GAF domain-like"/>
    <property type="match status" value="2"/>
</dbReference>
<dbReference type="InterPro" id="IPR035965">
    <property type="entry name" value="PAS-like_dom_sf"/>
</dbReference>
<evidence type="ECO:0000256" key="6">
    <source>
        <dbReference type="SAM" id="Coils"/>
    </source>
</evidence>
<dbReference type="OrthoDB" id="9124519at2"/>
<dbReference type="Gene3D" id="3.30.565.10">
    <property type="entry name" value="Histidine kinase-like ATPase, C-terminal domain"/>
    <property type="match status" value="1"/>
</dbReference>
<evidence type="ECO:0000313" key="10">
    <source>
        <dbReference type="EMBL" id="EID72366.1"/>
    </source>
</evidence>
<protein>
    <recommendedName>
        <fullName evidence="2">histidine kinase</fullName>
        <ecNumber evidence="2">2.7.13.3</ecNumber>
    </recommendedName>
</protein>
<feature type="domain" description="Histidine kinase" evidence="7">
    <location>
        <begin position="1111"/>
        <end position="1323"/>
    </location>
</feature>
<dbReference type="SMART" id="SM00387">
    <property type="entry name" value="HATPase_c"/>
    <property type="match status" value="1"/>
</dbReference>
<dbReference type="Gene3D" id="3.30.450.20">
    <property type="entry name" value="PAS domain"/>
    <property type="match status" value="6"/>
</dbReference>
<dbReference type="PANTHER" id="PTHR43304">
    <property type="entry name" value="PHYTOCHROME-LIKE PROTEIN CPH1"/>
    <property type="match status" value="1"/>
</dbReference>
<feature type="domain" description="PAS" evidence="8">
    <location>
        <begin position="840"/>
        <end position="891"/>
    </location>
</feature>
<dbReference type="PROSITE" id="PS50113">
    <property type="entry name" value="PAC"/>
    <property type="match status" value="2"/>
</dbReference>
<accession>I0W7K0</accession>
<dbReference type="InterPro" id="IPR003661">
    <property type="entry name" value="HisK_dim/P_dom"/>
</dbReference>
<dbReference type="EC" id="2.7.13.3" evidence="2"/>
<dbReference type="PROSITE" id="PS50109">
    <property type="entry name" value="HIS_KIN"/>
    <property type="match status" value="1"/>
</dbReference>
<dbReference type="eggNOG" id="COG2202">
    <property type="taxonomic scope" value="Bacteria"/>
</dbReference>
<dbReference type="InterPro" id="IPR029016">
    <property type="entry name" value="GAF-like_dom_sf"/>
</dbReference>
<keyword evidence="6" id="KW-0175">Coiled coil</keyword>
<dbReference type="Gene3D" id="1.10.287.130">
    <property type="match status" value="1"/>
</dbReference>
<dbReference type="Pfam" id="PF00989">
    <property type="entry name" value="PAS"/>
    <property type="match status" value="1"/>
</dbReference>
<reference evidence="10 11" key="1">
    <citation type="journal article" date="2012" name="J. Bacteriol.">
        <title>Genome Sequence of the Halotolerant Bacterium Imtechella halotolerans K1T.</title>
        <authorList>
            <person name="Kumar S."/>
            <person name="Vikram S."/>
            <person name="Subramanian S."/>
            <person name="Raghava G.P."/>
            <person name="Pinnaka A.K."/>
        </authorList>
    </citation>
    <scope>NUCLEOTIDE SEQUENCE [LARGE SCALE GENOMIC DNA]</scope>
    <source>
        <strain evidence="10 11">K1</strain>
    </source>
</reference>
<evidence type="ECO:0000256" key="3">
    <source>
        <dbReference type="ARBA" id="ARBA00022553"/>
    </source>
</evidence>
<dbReference type="Pfam" id="PF00512">
    <property type="entry name" value="HisKA"/>
    <property type="match status" value="1"/>
</dbReference>
<evidence type="ECO:0000256" key="4">
    <source>
        <dbReference type="ARBA" id="ARBA00022679"/>
    </source>
</evidence>
<dbReference type="SMART" id="SM00091">
    <property type="entry name" value="PAS"/>
    <property type="match status" value="4"/>
</dbReference>
<dbReference type="GO" id="GO:0006355">
    <property type="term" value="P:regulation of DNA-templated transcription"/>
    <property type="evidence" value="ECO:0007669"/>
    <property type="project" value="InterPro"/>
</dbReference>
<comment type="caution">
    <text evidence="10">The sequence shown here is derived from an EMBL/GenBank/DDBJ whole genome shotgun (WGS) entry which is preliminary data.</text>
</comment>
<comment type="catalytic activity">
    <reaction evidence="1">
        <text>ATP + protein L-histidine = ADP + protein N-phospho-L-histidine.</text>
        <dbReference type="EC" id="2.7.13.3"/>
    </reaction>
</comment>
<dbReference type="RefSeq" id="WP_008241262.1">
    <property type="nucleotide sequence ID" value="NZ_AJJU01000037.1"/>
</dbReference>
<dbReference type="Pfam" id="PF02518">
    <property type="entry name" value="HATPase_c"/>
    <property type="match status" value="1"/>
</dbReference>
<feature type="domain" description="PAS" evidence="8">
    <location>
        <begin position="957"/>
        <end position="1029"/>
    </location>
</feature>
<dbReference type="SMART" id="SM00065">
    <property type="entry name" value="GAF"/>
    <property type="match status" value="2"/>
</dbReference>
<dbReference type="Proteomes" id="UP000005938">
    <property type="component" value="Unassembled WGS sequence"/>
</dbReference>
<dbReference type="InterPro" id="IPR003594">
    <property type="entry name" value="HATPase_dom"/>
</dbReference>
<keyword evidence="11" id="KW-1185">Reference proteome</keyword>
<dbReference type="Pfam" id="PF01590">
    <property type="entry name" value="GAF"/>
    <property type="match status" value="1"/>
</dbReference>
<dbReference type="GO" id="GO:0000155">
    <property type="term" value="F:phosphorelay sensor kinase activity"/>
    <property type="evidence" value="ECO:0007669"/>
    <property type="project" value="InterPro"/>
</dbReference>
<keyword evidence="4" id="KW-0808">Transferase</keyword>
<evidence type="ECO:0000259" key="7">
    <source>
        <dbReference type="PROSITE" id="PS50109"/>
    </source>
</evidence>
<dbReference type="PRINTS" id="PR00344">
    <property type="entry name" value="BCTRLSENSOR"/>
</dbReference>
<sequence length="1323" mass="152009">MIIKHESITPALEGLFWEIDIECAKHTILNPQLLKALGHSGQYLETTSEQIKNLIHPEDLEIISNRFNSIILDDFKSHYTCKYRVKKQDNSYAFIEESGFLVKDEKGNPTRLMGMLKDYSPERIKELQKSLHHEVIHLMKNDVSLSKALHEVLAYISQYGNFILSEVWLVSEYKNEIFLHTRGPSNKTNRKFYTISGAIKYFKKGKGLPGIVWKEKSTQLWDINSMKEKGERYKGIQGTSIDTIFGLPLIHGETVIGVLVLGTDQGPTWLNDNQTIFDSLKQFLGAEIKRRLQEKELHSFFNSAPDIMAVAGPDGYFKKVNPAFCDLLGYTEKELTSTPFITFIHPNDLKDTSKEYEETITGDRKATNFVNRYRTKSGHYKWISWSSSTAFAEAGYVFAYGRDITDKKELQDLLNRVSNMARIGGWEIDFINKIHYWSPITKEIHEVSMDFQPNLKTAIDFYREDVRNNVNDIVNNTLSNGDPFDFEMPIITALGNEKWIRAIGQAEFANDGTCLRLFGSFQDISDHKETALRLKSISDNVPGVIFQYHYNTDGSDSLNYVSEGAYEIWGLTPDECMNDSSTVWKGIAKGGDIDGLKQSIIDSATSFKQWQYQWKYIKPDGSVRYHKGIGNPKQMPDGSVRWDSIIVDDTDKKIAELELDRKNNYLSVISQVVSCFVFHDNWFTALEEVFELTGKALKVDRVYYFENYHDSVAGKLFSSQKYEWTNGIVSPEIDNPKMQHMDSLQFPELFDPLIHDKICVANVKELPKGAYKRILISQDVVSILVLPVEVEGYFYGFVGFDNCLQERDWTEWDIAFLKSITSNLASAIQKQKARFALEKAFNEKNTVLESIGDGFFTLNQEWEITYWNTSAEIITGIPKEDIINKDFTELFPEIFGEKFFREIAASLYDGASYRYEAYIRPLSIWVEANIYPLDTGVSVYFKDITERKESEKALKEANERFEKVTEATQDAVWDWDVEMDSLHRSQSFQTLFGYNTHSQSSYSEFWKDKIHAKDVAVVLKSIEEIITNPKATHWEKEYRIIKECGETAYVIDRGLIIRKSNGQATRMVGAVADITPRKKQEESLRKLNKRLKAHAQELATSNAELEQFAYVASHDLQEPLRMVTSFLTQLEKKYSDSLDEKAHQYIHFAVDGAKRMRNIILDLLDYSRVGKTQDEMEEIDMNELLDEIQLLQRKRIEESHATIKSQHLPTIKNKRTPIRQILQNLIENALKYHKPGVPPVIKVSFSETKRFWEFTIKDNGVGIDPEYHDKIFIIFQRLENIESHKGTGMGLALAKKIISNMGGNISVKSTFGDGSAFSFSIPK</sequence>
<dbReference type="SUPFAM" id="SSF55785">
    <property type="entry name" value="PYP-like sensor domain (PAS domain)"/>
    <property type="match status" value="6"/>
</dbReference>